<keyword evidence="1" id="KW-1133">Transmembrane helix</keyword>
<organism evidence="2 3">
    <name type="scientific">Mortierella hygrophila</name>
    <dbReference type="NCBI Taxonomy" id="979708"/>
    <lineage>
        <taxon>Eukaryota</taxon>
        <taxon>Fungi</taxon>
        <taxon>Fungi incertae sedis</taxon>
        <taxon>Mucoromycota</taxon>
        <taxon>Mortierellomycotina</taxon>
        <taxon>Mortierellomycetes</taxon>
        <taxon>Mortierellales</taxon>
        <taxon>Mortierellaceae</taxon>
        <taxon>Mortierella</taxon>
    </lineage>
</organism>
<gene>
    <name evidence="2" type="ORF">EC957_007470</name>
</gene>
<dbReference type="AlphaFoldDB" id="A0A9P6K606"/>
<reference evidence="2" key="1">
    <citation type="journal article" date="2020" name="Fungal Divers.">
        <title>Resolving the Mortierellaceae phylogeny through synthesis of multi-gene phylogenetics and phylogenomics.</title>
        <authorList>
            <person name="Vandepol N."/>
            <person name="Liber J."/>
            <person name="Desiro A."/>
            <person name="Na H."/>
            <person name="Kennedy M."/>
            <person name="Barry K."/>
            <person name="Grigoriev I.V."/>
            <person name="Miller A.N."/>
            <person name="O'Donnell K."/>
            <person name="Stajich J.E."/>
            <person name="Bonito G."/>
        </authorList>
    </citation>
    <scope>NUCLEOTIDE SEQUENCE</scope>
    <source>
        <strain evidence="2">NRRL 2591</strain>
    </source>
</reference>
<sequence>MSSAAAPSLAVLKATSNPSSTFAPSTTLSTTLKKLGFMVAIGNANAKSSTSTSPPLLLMQKSESYVKINLQFSMILTPGATFADIEGSYPCPTGGTGGGSGGSGGSDGGDGESIMVVVAGKLPVKVIIIVVVAVLIIGGGNLFCFFGCIAAYCLGVKESITGKEPEDRAGEAAVVEVQPNWTQGQKAEETGVVTAVAGAYPVMTGYQSDGSVTALSSPPQAQENRLGYLFTEALPNAVPNTIITGCPPSLTILRYSPPVVEEYL</sequence>
<accession>A0A9P6K606</accession>
<keyword evidence="1" id="KW-0812">Transmembrane</keyword>
<keyword evidence="1" id="KW-0472">Membrane</keyword>
<keyword evidence="3" id="KW-1185">Reference proteome</keyword>
<evidence type="ECO:0000313" key="3">
    <source>
        <dbReference type="Proteomes" id="UP000723463"/>
    </source>
</evidence>
<evidence type="ECO:0000256" key="1">
    <source>
        <dbReference type="SAM" id="Phobius"/>
    </source>
</evidence>
<feature type="transmembrane region" description="Helical" evidence="1">
    <location>
        <begin position="126"/>
        <end position="154"/>
    </location>
</feature>
<evidence type="ECO:0000313" key="2">
    <source>
        <dbReference type="EMBL" id="KAF9547957.1"/>
    </source>
</evidence>
<protein>
    <submittedName>
        <fullName evidence="2">Uncharacterized protein</fullName>
    </submittedName>
</protein>
<proteinExistence type="predicted"/>
<dbReference type="EMBL" id="JAAAXW010000035">
    <property type="protein sequence ID" value="KAF9547957.1"/>
    <property type="molecule type" value="Genomic_DNA"/>
</dbReference>
<dbReference type="Proteomes" id="UP000723463">
    <property type="component" value="Unassembled WGS sequence"/>
</dbReference>
<comment type="caution">
    <text evidence="2">The sequence shown here is derived from an EMBL/GenBank/DDBJ whole genome shotgun (WGS) entry which is preliminary data.</text>
</comment>
<name>A0A9P6K606_9FUNG</name>